<dbReference type="GO" id="GO:0140359">
    <property type="term" value="F:ABC-type transporter activity"/>
    <property type="evidence" value="ECO:0007669"/>
    <property type="project" value="InterPro"/>
</dbReference>
<dbReference type="AlphaFoldDB" id="A0A4Z0RA79"/>
<dbReference type="GO" id="GO:0005886">
    <property type="term" value="C:plasma membrane"/>
    <property type="evidence" value="ECO:0007669"/>
    <property type="project" value="UniProtKB-SubCell"/>
</dbReference>
<feature type="transmembrane region" description="Helical" evidence="1">
    <location>
        <begin position="189"/>
        <end position="210"/>
    </location>
</feature>
<keyword evidence="3" id="KW-1185">Reference proteome</keyword>
<dbReference type="OrthoDB" id="9800309at2"/>
<dbReference type="RefSeq" id="WP_135546685.1">
    <property type="nucleotide sequence ID" value="NZ_SPQQ01000003.1"/>
</dbReference>
<dbReference type="Proteomes" id="UP000298460">
    <property type="component" value="Unassembled WGS sequence"/>
</dbReference>
<keyword evidence="1" id="KW-0812">Transmembrane</keyword>
<evidence type="ECO:0000313" key="2">
    <source>
        <dbReference type="EMBL" id="TGE38536.1"/>
    </source>
</evidence>
<comment type="caution">
    <text evidence="2">The sequence shown here is derived from an EMBL/GenBank/DDBJ whole genome shotgun (WGS) entry which is preliminary data.</text>
</comment>
<dbReference type="PANTHER" id="PTHR37305">
    <property type="entry name" value="INTEGRAL MEMBRANE PROTEIN-RELATED"/>
    <property type="match status" value="1"/>
</dbReference>
<proteinExistence type="predicted"/>
<keyword evidence="1" id="KW-0472">Membrane</keyword>
<sequence>MNMFLHELNAYRKSTVIWTISLAVIVILFLVMFPAFSSNAEELKKLLESLPLALRNAIGLSLDNIGSLLGFYSTLTFLYITLCGAIQAMNLGTSIVSKEVREKTADFLLTKPVSRVQIMTAKLLAALASLAITNAIYIVVASITASIVTSQAFSMKIFLLISATLYFIQLMFLALGVVVSVVAPKIKSVLPVSLGTVFAFFFISMFGSAIGDDNLRYITPFKFYDPAYIIQNASYETSFIILEVGLITLAIVASYIIYVKKDIDSV</sequence>
<feature type="transmembrane region" description="Helical" evidence="1">
    <location>
        <begin position="16"/>
        <end position="36"/>
    </location>
</feature>
<reference evidence="2 3" key="1">
    <citation type="submission" date="2019-03" db="EMBL/GenBank/DDBJ databases">
        <title>Draft Genome Sequence of Desulfosporosinus fructosivorans Strain 63.6F, Isolated from Marine Sediment in the Baltic Sea.</title>
        <authorList>
            <person name="Hausmann B."/>
            <person name="Vandieken V."/>
            <person name="Pjevac P."/>
            <person name="Schreck K."/>
            <person name="Herbold C.W."/>
            <person name="Loy A."/>
        </authorList>
    </citation>
    <scope>NUCLEOTIDE SEQUENCE [LARGE SCALE GENOMIC DNA]</scope>
    <source>
        <strain evidence="2 3">63.6F</strain>
    </source>
</reference>
<evidence type="ECO:0000313" key="3">
    <source>
        <dbReference type="Proteomes" id="UP000298460"/>
    </source>
</evidence>
<organism evidence="2 3">
    <name type="scientific">Desulfosporosinus fructosivorans</name>
    <dbReference type="NCBI Taxonomy" id="2018669"/>
    <lineage>
        <taxon>Bacteria</taxon>
        <taxon>Bacillati</taxon>
        <taxon>Bacillota</taxon>
        <taxon>Clostridia</taxon>
        <taxon>Eubacteriales</taxon>
        <taxon>Desulfitobacteriaceae</taxon>
        <taxon>Desulfosporosinus</taxon>
    </lineage>
</organism>
<name>A0A4Z0RA79_9FIRM</name>
<protein>
    <submittedName>
        <fullName evidence="2">ABC transporter permease</fullName>
    </submittedName>
</protein>
<dbReference type="Pfam" id="PF12679">
    <property type="entry name" value="ABC2_membrane_2"/>
    <property type="match status" value="1"/>
</dbReference>
<accession>A0A4Z0RA79</accession>
<dbReference type="EMBL" id="SPQQ01000003">
    <property type="protein sequence ID" value="TGE38536.1"/>
    <property type="molecule type" value="Genomic_DNA"/>
</dbReference>
<evidence type="ECO:0000256" key="1">
    <source>
        <dbReference type="SAM" id="Phobius"/>
    </source>
</evidence>
<gene>
    <name evidence="2" type="ORF">E4K67_11475</name>
</gene>
<feature type="transmembrane region" description="Helical" evidence="1">
    <location>
        <begin position="123"/>
        <end position="145"/>
    </location>
</feature>
<feature type="transmembrane region" description="Helical" evidence="1">
    <location>
        <begin position="157"/>
        <end position="182"/>
    </location>
</feature>
<feature type="transmembrane region" description="Helical" evidence="1">
    <location>
        <begin position="239"/>
        <end position="258"/>
    </location>
</feature>
<keyword evidence="1" id="KW-1133">Transmembrane helix</keyword>
<dbReference type="PANTHER" id="PTHR37305:SF1">
    <property type="entry name" value="MEMBRANE PROTEIN"/>
    <property type="match status" value="1"/>
</dbReference>